<reference evidence="1 2" key="1">
    <citation type="journal article" date="2022" name="New Phytol.">
        <title>Ecological generalism drives hyperdiversity of secondary metabolite gene clusters in xylarialean endophytes.</title>
        <authorList>
            <person name="Franco M.E.E."/>
            <person name="Wisecaver J.H."/>
            <person name="Arnold A.E."/>
            <person name="Ju Y.M."/>
            <person name="Slot J.C."/>
            <person name="Ahrendt S."/>
            <person name="Moore L.P."/>
            <person name="Eastman K.E."/>
            <person name="Scott K."/>
            <person name="Konkel Z."/>
            <person name="Mondo S.J."/>
            <person name="Kuo A."/>
            <person name="Hayes R.D."/>
            <person name="Haridas S."/>
            <person name="Andreopoulos B."/>
            <person name="Riley R."/>
            <person name="LaButti K."/>
            <person name="Pangilinan J."/>
            <person name="Lipzen A."/>
            <person name="Amirebrahimi M."/>
            <person name="Yan J."/>
            <person name="Adam C."/>
            <person name="Keymanesh K."/>
            <person name="Ng V."/>
            <person name="Louie K."/>
            <person name="Northen T."/>
            <person name="Drula E."/>
            <person name="Henrissat B."/>
            <person name="Hsieh H.M."/>
            <person name="Youens-Clark K."/>
            <person name="Lutzoni F."/>
            <person name="Miadlikowska J."/>
            <person name="Eastwood D.C."/>
            <person name="Hamelin R.C."/>
            <person name="Grigoriev I.V."/>
            <person name="U'Ren J.M."/>
        </authorList>
    </citation>
    <scope>NUCLEOTIDE SEQUENCE [LARGE SCALE GENOMIC DNA]</scope>
    <source>
        <strain evidence="1 2">ER1909</strain>
    </source>
</reference>
<gene>
    <name evidence="1" type="ORF">F4821DRAFT_251449</name>
</gene>
<organism evidence="1 2">
    <name type="scientific">Hypoxylon rubiginosum</name>
    <dbReference type="NCBI Taxonomy" id="110542"/>
    <lineage>
        <taxon>Eukaryota</taxon>
        <taxon>Fungi</taxon>
        <taxon>Dikarya</taxon>
        <taxon>Ascomycota</taxon>
        <taxon>Pezizomycotina</taxon>
        <taxon>Sordariomycetes</taxon>
        <taxon>Xylariomycetidae</taxon>
        <taxon>Xylariales</taxon>
        <taxon>Hypoxylaceae</taxon>
        <taxon>Hypoxylon</taxon>
    </lineage>
</organism>
<accession>A0ACC0CJA8</accession>
<protein>
    <submittedName>
        <fullName evidence="1">Uncharacterized protein</fullName>
    </submittedName>
</protein>
<evidence type="ECO:0000313" key="1">
    <source>
        <dbReference type="EMBL" id="KAI6080474.1"/>
    </source>
</evidence>
<name>A0ACC0CJA8_9PEZI</name>
<proteinExistence type="predicted"/>
<evidence type="ECO:0000313" key="2">
    <source>
        <dbReference type="Proteomes" id="UP001497680"/>
    </source>
</evidence>
<dbReference type="EMBL" id="MU394441">
    <property type="protein sequence ID" value="KAI6080474.1"/>
    <property type="molecule type" value="Genomic_DNA"/>
</dbReference>
<sequence>MDLITKHHSSFPTVPFLHSPIWDTRPKKMAVPMDSMVSPDEDWSKIQDRRQRRRIQNRIAQRRYREKLKKSGLQPNRGRPCQRASSPGVAAHEISQPTRESRWWSSIPSDMKPLLTSFGGEDKQESRAFLAIPVSYTSPYPPYPPYTSHSSAWVPSGLSQPTHHRAEQGSPLAHSPTSCCCQRVSGNSCYHMLDSWPTCYTEYDLIDSGEMGGEKEGKSLRGECTFLANFKTQTAT</sequence>
<comment type="caution">
    <text evidence="1">The sequence shown here is derived from an EMBL/GenBank/DDBJ whole genome shotgun (WGS) entry which is preliminary data.</text>
</comment>
<dbReference type="Proteomes" id="UP001497680">
    <property type="component" value="Unassembled WGS sequence"/>
</dbReference>
<keyword evidence="2" id="KW-1185">Reference proteome</keyword>